<dbReference type="HOGENOM" id="CLU_049873_1_2_6"/>
<proteinExistence type="inferred from homology"/>
<comment type="similarity">
    <text evidence="2">Belongs to the transposase 11 family.</text>
</comment>
<evidence type="ECO:0000256" key="5">
    <source>
        <dbReference type="ARBA" id="ARBA00023172"/>
    </source>
</evidence>
<feature type="domain" description="Transposase InsH N-terminal" evidence="7">
    <location>
        <begin position="18"/>
        <end position="110"/>
    </location>
</feature>
<dbReference type="Pfam" id="PF01609">
    <property type="entry name" value="DDE_Tnp_1"/>
    <property type="match status" value="1"/>
</dbReference>
<evidence type="ECO:0000313" key="9">
    <source>
        <dbReference type="Proteomes" id="UP000002383"/>
    </source>
</evidence>
<evidence type="ECO:0000256" key="2">
    <source>
        <dbReference type="ARBA" id="ARBA00010075"/>
    </source>
</evidence>
<comment type="function">
    <text evidence="1">Involved in the transposition of the insertion sequence IS5.</text>
</comment>
<dbReference type="PANTHER" id="PTHR35604">
    <property type="entry name" value="TRANSPOSASE INSH FOR INSERTION SEQUENCE ELEMENT IS5A-RELATED"/>
    <property type="match status" value="1"/>
</dbReference>
<dbReference type="NCBIfam" id="NF033581">
    <property type="entry name" value="transpos_IS5_4"/>
    <property type="match status" value="1"/>
</dbReference>
<keyword evidence="5" id="KW-0233">DNA recombination</keyword>
<dbReference type="InterPro" id="IPR047959">
    <property type="entry name" value="Transpos_IS5"/>
</dbReference>
<evidence type="ECO:0000259" key="6">
    <source>
        <dbReference type="Pfam" id="PF01609"/>
    </source>
</evidence>
<dbReference type="eggNOG" id="COG3039">
    <property type="taxonomic scope" value="Bacteria"/>
</dbReference>
<keyword evidence="4" id="KW-0238">DNA-binding</keyword>
<evidence type="ECO:0000259" key="7">
    <source>
        <dbReference type="Pfam" id="PF05598"/>
    </source>
</evidence>
<sequence length="320" mass="36086">MKQLGLNDSGFVKHPKKTRKAQFLAEMNQVVPWSRLVALIEPYYPKPGNGRHPIGLEIMLRTHFMQQWFAYSDPAMEEALHDIPLLREFAGLDATVEAIPDESTICKFRHLLERHGLAGALLDEINGLLGERGLILRKGTMVDATLIAAPTSTKNAEGKRDPEMSSTKKGNQWYLGMKAHVGVDTAHGLVHTVVGTAAKVPDVKLTDTLLHGDEQEVHGDKGYTTRERNLAASDPASGPLWCFPFKRQRGRELPEWKREINHRLSQLRARVEHPFRVIKRQFGYTKVRYRGLAKNTAQLTTLFALSNLYLARRQLLRTAG</sequence>
<dbReference type="RefSeq" id="WP_012637201.1">
    <property type="nucleotide sequence ID" value="NC_011901.1"/>
</dbReference>
<evidence type="ECO:0000256" key="3">
    <source>
        <dbReference type="ARBA" id="ARBA00022578"/>
    </source>
</evidence>
<protein>
    <submittedName>
        <fullName evidence="8">ISRSO18-transposase protein</fullName>
    </submittedName>
</protein>
<evidence type="ECO:0000313" key="8">
    <source>
        <dbReference type="EMBL" id="ACL71713.1"/>
    </source>
</evidence>
<evidence type="ECO:0000256" key="4">
    <source>
        <dbReference type="ARBA" id="ARBA00023125"/>
    </source>
</evidence>
<dbReference type="GO" id="GO:0003677">
    <property type="term" value="F:DNA binding"/>
    <property type="evidence" value="ECO:0007669"/>
    <property type="project" value="UniProtKB-KW"/>
</dbReference>
<keyword evidence="9" id="KW-1185">Reference proteome</keyword>
<accession>B8GLW0</accession>
<dbReference type="GO" id="GO:0006313">
    <property type="term" value="P:DNA transposition"/>
    <property type="evidence" value="ECO:0007669"/>
    <property type="project" value="InterPro"/>
</dbReference>
<gene>
    <name evidence="8" type="ordered locus">Tgr7_0618</name>
</gene>
<dbReference type="KEGG" id="tgr:Tgr7_0618"/>
<reference evidence="8 9" key="1">
    <citation type="journal article" date="2011" name="Stand. Genomic Sci.">
        <title>Complete genome sequence of 'Thioalkalivibrio sulfidophilus' HL-EbGr7.</title>
        <authorList>
            <person name="Muyzer G."/>
            <person name="Sorokin D.Y."/>
            <person name="Mavromatis K."/>
            <person name="Lapidus A."/>
            <person name="Clum A."/>
            <person name="Ivanova N."/>
            <person name="Pati A."/>
            <person name="d'Haeseleer P."/>
            <person name="Woyke T."/>
            <person name="Kyrpides N.C."/>
        </authorList>
    </citation>
    <scope>NUCLEOTIDE SEQUENCE [LARGE SCALE GENOMIC DNA]</scope>
    <source>
        <strain evidence="8 9">HL-EbGR7</strain>
    </source>
</reference>
<dbReference type="OrthoDB" id="9774580at2"/>
<feature type="domain" description="Transposase IS4-like" evidence="6">
    <location>
        <begin position="139"/>
        <end position="308"/>
    </location>
</feature>
<name>B8GLW0_THISH</name>
<dbReference type="InterPro" id="IPR008490">
    <property type="entry name" value="Transposase_InsH_N"/>
</dbReference>
<dbReference type="GO" id="GO:0004803">
    <property type="term" value="F:transposase activity"/>
    <property type="evidence" value="ECO:0007669"/>
    <property type="project" value="InterPro"/>
</dbReference>
<evidence type="ECO:0000256" key="1">
    <source>
        <dbReference type="ARBA" id="ARBA00003544"/>
    </source>
</evidence>
<dbReference type="PANTHER" id="PTHR35604:SF2">
    <property type="entry name" value="TRANSPOSASE INSH FOR INSERTION SEQUENCE ELEMENT IS5A-RELATED"/>
    <property type="match status" value="1"/>
</dbReference>
<dbReference type="Pfam" id="PF05598">
    <property type="entry name" value="DUF772"/>
    <property type="match status" value="1"/>
</dbReference>
<organism evidence="8 9">
    <name type="scientific">Thioalkalivibrio sulfidiphilus (strain HL-EbGR7)</name>
    <dbReference type="NCBI Taxonomy" id="396588"/>
    <lineage>
        <taxon>Bacteria</taxon>
        <taxon>Pseudomonadati</taxon>
        <taxon>Pseudomonadota</taxon>
        <taxon>Gammaproteobacteria</taxon>
        <taxon>Chromatiales</taxon>
        <taxon>Ectothiorhodospiraceae</taxon>
        <taxon>Thioalkalivibrio</taxon>
    </lineage>
</organism>
<dbReference type="AlphaFoldDB" id="B8GLW0"/>
<dbReference type="InterPro" id="IPR002559">
    <property type="entry name" value="Transposase_11"/>
</dbReference>
<keyword evidence="3" id="KW-0815">Transposition</keyword>
<dbReference type="Proteomes" id="UP000002383">
    <property type="component" value="Chromosome"/>
</dbReference>
<dbReference type="EMBL" id="CP001339">
    <property type="protein sequence ID" value="ACL71713.1"/>
    <property type="molecule type" value="Genomic_DNA"/>
</dbReference>